<gene>
    <name evidence="1" type="ORF">GCM10022386_00840</name>
</gene>
<evidence type="ECO:0008006" key="3">
    <source>
        <dbReference type="Google" id="ProtNLM"/>
    </source>
</evidence>
<proteinExistence type="predicted"/>
<organism evidence="1 2">
    <name type="scientific">Flavobacterium cheonhonense</name>
    <dbReference type="NCBI Taxonomy" id="706185"/>
    <lineage>
        <taxon>Bacteria</taxon>
        <taxon>Pseudomonadati</taxon>
        <taxon>Bacteroidota</taxon>
        <taxon>Flavobacteriia</taxon>
        <taxon>Flavobacteriales</taxon>
        <taxon>Flavobacteriaceae</taxon>
        <taxon>Flavobacterium</taxon>
    </lineage>
</organism>
<reference evidence="2" key="1">
    <citation type="journal article" date="2019" name="Int. J. Syst. Evol. Microbiol.">
        <title>The Global Catalogue of Microorganisms (GCM) 10K type strain sequencing project: providing services to taxonomists for standard genome sequencing and annotation.</title>
        <authorList>
            <consortium name="The Broad Institute Genomics Platform"/>
            <consortium name="The Broad Institute Genome Sequencing Center for Infectious Disease"/>
            <person name="Wu L."/>
            <person name="Ma J."/>
        </authorList>
    </citation>
    <scope>NUCLEOTIDE SEQUENCE [LARGE SCALE GENOMIC DNA]</scope>
    <source>
        <strain evidence="2">JCM 17064</strain>
    </source>
</reference>
<name>A0ABP7T6M4_9FLAO</name>
<evidence type="ECO:0000313" key="2">
    <source>
        <dbReference type="Proteomes" id="UP001500968"/>
    </source>
</evidence>
<accession>A0ABP7T6M4</accession>
<protein>
    <recommendedName>
        <fullName evidence="3">Lipoprotein</fullName>
    </recommendedName>
</protein>
<comment type="caution">
    <text evidence="1">The sequence shown here is derived from an EMBL/GenBank/DDBJ whole genome shotgun (WGS) entry which is preliminary data.</text>
</comment>
<dbReference type="EMBL" id="BAABCR010000001">
    <property type="protein sequence ID" value="GAA4021686.1"/>
    <property type="molecule type" value="Genomic_DNA"/>
</dbReference>
<dbReference type="Proteomes" id="UP001500968">
    <property type="component" value="Unassembled WGS sequence"/>
</dbReference>
<keyword evidence="2" id="KW-1185">Reference proteome</keyword>
<evidence type="ECO:0000313" key="1">
    <source>
        <dbReference type="EMBL" id="GAA4021686.1"/>
    </source>
</evidence>
<sequence length="214" mass="23995">MVTEFLTKTTLMKKIVILTFMALLSLNTYSQKKTRGEAERSGAKTTAKPTAAAGLAKVDNLVAEVKKGNFQLTITENGKEKDAIIIKPADANFKPTNCKLTVVTASGTKLYLLSWTEVTQQKTDLKTEDTTTNYSVIYEIASKKQVFSNTQSNTHIVEKVFLDKNKTASETREKMRKDGFEFILNADGSVTQKGKKQDIKWIYDTVKMEYVVKK</sequence>